<keyword evidence="2" id="KW-0472">Membrane</keyword>
<evidence type="ECO:0000313" key="5">
    <source>
        <dbReference type="Proteomes" id="UP000077465"/>
    </source>
</evidence>
<evidence type="ECO:0000313" key="4">
    <source>
        <dbReference type="EMBL" id="AKG07129.1"/>
    </source>
</evidence>
<accession>A0AAC8PUR7</accession>
<keyword evidence="2" id="KW-1133">Transmembrane helix</keyword>
<evidence type="ECO:0000256" key="2">
    <source>
        <dbReference type="SAM" id="Phobius"/>
    </source>
</evidence>
<name>A0AAC8PUR7_9GAMM</name>
<gene>
    <name evidence="3" type="ORF">AAX06_01475</name>
    <name evidence="4" type="ORF">AAX06_01880</name>
</gene>
<reference evidence="4 5" key="1">
    <citation type="submission" date="2015-05" db="EMBL/GenBank/DDBJ databases">
        <authorList>
            <person name="Dickey A."/>
            <person name="Clawson M."/>
            <person name="Bono J."/>
            <person name="Loy J.D."/>
        </authorList>
    </citation>
    <scope>NUCLEOTIDE SEQUENCE [LARGE SCALE GENOMIC DNA]</scope>
    <source>
        <strain evidence="4 5">22581</strain>
    </source>
</reference>
<dbReference type="RefSeq" id="WP_046699123.1">
    <property type="nucleotide sequence ID" value="NZ_CP011376.1"/>
</dbReference>
<keyword evidence="2" id="KW-0812">Transmembrane</keyword>
<organism evidence="4 5">
    <name type="scientific">Moraxella bovoculi</name>
    <dbReference type="NCBI Taxonomy" id="386891"/>
    <lineage>
        <taxon>Bacteria</taxon>
        <taxon>Pseudomonadati</taxon>
        <taxon>Pseudomonadota</taxon>
        <taxon>Gammaproteobacteria</taxon>
        <taxon>Moraxellales</taxon>
        <taxon>Moraxellaceae</taxon>
        <taxon>Moraxella</taxon>
    </lineage>
</organism>
<feature type="transmembrane region" description="Helical" evidence="2">
    <location>
        <begin position="61"/>
        <end position="82"/>
    </location>
</feature>
<protein>
    <submittedName>
        <fullName evidence="4">Uncharacterized protein</fullName>
    </submittedName>
</protein>
<sequence>MAGNNEFLNRVFKEVELADAPEVRKKAKTENRLTESDELEEKARERDEDLRDHFHWWFKKVFSAMSVVFIIIVGVLILHWILPEKCHWLDDNQLGNLKNIVLAVFASNAISAWMSKIK</sequence>
<dbReference type="Proteomes" id="UP000077465">
    <property type="component" value="Chromosome"/>
</dbReference>
<feature type="transmembrane region" description="Helical" evidence="2">
    <location>
        <begin position="94"/>
        <end position="114"/>
    </location>
</feature>
<evidence type="ECO:0000313" key="3">
    <source>
        <dbReference type="EMBL" id="AKG07066.1"/>
    </source>
</evidence>
<dbReference type="AlphaFoldDB" id="A0AAC8PUR7"/>
<dbReference type="EMBL" id="CP011376">
    <property type="protein sequence ID" value="AKG07066.1"/>
    <property type="molecule type" value="Genomic_DNA"/>
</dbReference>
<dbReference type="EMBL" id="CP011376">
    <property type="protein sequence ID" value="AKG07129.1"/>
    <property type="molecule type" value="Genomic_DNA"/>
</dbReference>
<proteinExistence type="predicted"/>
<feature type="region of interest" description="Disordered" evidence="1">
    <location>
        <begin position="23"/>
        <end position="47"/>
    </location>
</feature>
<evidence type="ECO:0000256" key="1">
    <source>
        <dbReference type="SAM" id="MobiDB-lite"/>
    </source>
</evidence>